<keyword evidence="3" id="KW-1185">Reference proteome</keyword>
<feature type="transmembrane region" description="Helical" evidence="1">
    <location>
        <begin position="117"/>
        <end position="137"/>
    </location>
</feature>
<feature type="transmembrane region" description="Helical" evidence="1">
    <location>
        <begin position="143"/>
        <end position="170"/>
    </location>
</feature>
<evidence type="ECO:0000313" key="3">
    <source>
        <dbReference type="Proteomes" id="UP000199008"/>
    </source>
</evidence>
<keyword evidence="1" id="KW-0812">Transmembrane</keyword>
<dbReference type="EMBL" id="FNFY01000001">
    <property type="protein sequence ID" value="SDK24952.1"/>
    <property type="molecule type" value="Genomic_DNA"/>
</dbReference>
<gene>
    <name evidence="2" type="ORF">SAMN05216216_101204</name>
</gene>
<dbReference type="InterPro" id="IPR017195">
    <property type="entry name" value="ABC_thiamin-permease_prd"/>
</dbReference>
<keyword evidence="1" id="KW-0472">Membrane</keyword>
<evidence type="ECO:0000256" key="1">
    <source>
        <dbReference type="SAM" id="Phobius"/>
    </source>
</evidence>
<dbReference type="Pfam" id="PF09819">
    <property type="entry name" value="ABC_cobalt"/>
    <property type="match status" value="1"/>
</dbReference>
<dbReference type="OrthoDB" id="8017424at2"/>
<feature type="transmembrane region" description="Helical" evidence="1">
    <location>
        <begin position="43"/>
        <end position="62"/>
    </location>
</feature>
<keyword evidence="1" id="KW-1133">Transmembrane helix</keyword>
<dbReference type="STRING" id="576118.SAMN05216216_101204"/>
<organism evidence="2 3">
    <name type="scientific">Lacicoccus qingdaonensis</name>
    <dbReference type="NCBI Taxonomy" id="576118"/>
    <lineage>
        <taxon>Bacteria</taxon>
        <taxon>Bacillati</taxon>
        <taxon>Bacillota</taxon>
        <taxon>Bacilli</taxon>
        <taxon>Bacillales</taxon>
        <taxon>Salinicoccaceae</taxon>
        <taxon>Lacicoccus</taxon>
    </lineage>
</organism>
<dbReference type="PIRSF" id="PIRSF037394">
    <property type="entry name" value="ABC_thiamine-permease_YkoE_prd"/>
    <property type="match status" value="1"/>
</dbReference>
<dbReference type="Proteomes" id="UP000199008">
    <property type="component" value="Unassembled WGS sequence"/>
</dbReference>
<evidence type="ECO:0000313" key="2">
    <source>
        <dbReference type="EMBL" id="SDK24952.1"/>
    </source>
</evidence>
<dbReference type="AlphaFoldDB" id="A0A1G9AC44"/>
<dbReference type="RefSeq" id="WP_092983772.1">
    <property type="nucleotide sequence ID" value="NZ_FNFY01000001.1"/>
</dbReference>
<name>A0A1G9AC44_9BACL</name>
<feature type="transmembrane region" description="Helical" evidence="1">
    <location>
        <begin position="82"/>
        <end position="105"/>
    </location>
</feature>
<proteinExistence type="predicted"/>
<reference evidence="3" key="1">
    <citation type="submission" date="2016-10" db="EMBL/GenBank/DDBJ databases">
        <authorList>
            <person name="Varghese N."/>
            <person name="Submissions S."/>
        </authorList>
    </citation>
    <scope>NUCLEOTIDE SEQUENCE [LARGE SCALE GENOMIC DNA]</scope>
    <source>
        <strain evidence="3">CGMCC 1.8895</strain>
    </source>
</reference>
<sequence length="193" mass="21089">MAQRKGLTLTDVLITVVIGFVFAVIYSLWGAVYTVLQPLGLHLNELVYGMWFIAAVVAYLILRKPGVALLAEFAAGAGETIVTLQFDVILIVYALLQGLACEIIFAAFKYESTKMMTAVYAGIAAALITLPIDWFYGYLAEVAVWNIVLMFSLRIISGALIAGVLAHLIYQALKETGVLKFVGRRKLSHDEGL</sequence>
<feature type="transmembrane region" description="Helical" evidence="1">
    <location>
        <begin position="12"/>
        <end position="36"/>
    </location>
</feature>
<accession>A0A1G9AC44</accession>
<protein>
    <submittedName>
        <fullName evidence="2">Energy-coupling factor transport system substrate-specific component</fullName>
    </submittedName>
</protein>